<name>A0A382NQD5_9ZZZZ</name>
<gene>
    <name evidence="4" type="ORF">METZ01_LOCUS315409</name>
</gene>
<comment type="similarity">
    <text evidence="1">Belongs to the class-I fumarase family.</text>
</comment>
<dbReference type="InterPro" id="IPR004647">
    <property type="entry name" value="Fe-S_hydro-lyase_TtdB-typ_cat"/>
</dbReference>
<reference evidence="4" key="1">
    <citation type="submission" date="2018-05" db="EMBL/GenBank/DDBJ databases">
        <authorList>
            <person name="Lanie J.A."/>
            <person name="Ng W.-L."/>
            <person name="Kazmierczak K.M."/>
            <person name="Andrzejewski T.M."/>
            <person name="Davidsen T.M."/>
            <person name="Wayne K.J."/>
            <person name="Tettelin H."/>
            <person name="Glass J.I."/>
            <person name="Rusch D."/>
            <person name="Podicherti R."/>
            <person name="Tsui H.-C.T."/>
            <person name="Winkler M.E."/>
        </authorList>
    </citation>
    <scope>NUCLEOTIDE SEQUENCE</scope>
</reference>
<sequence>MEETPLNQVKMNQVRLRCPVKHGDIKNLSLGDLVFLDGVLFTGREGAYRRYLDEGHDPPAPFHDLSNVNFHCSPAATPLKEGGFSIKAVTGTASFRFGKWMPRWFEQTGCRLIIGKGGMTSKDYRSLFVPHGAVYLTTVGYGLGATYGRGVKSVREVHWLEELGIAQAIWVLEVENLGPFIVESDLEGRSLF</sequence>
<dbReference type="Gene3D" id="3.20.130.10">
    <property type="entry name" value="Fe-S hydro-lyase, tartrate dehydratase beta-type, catalytic domain"/>
    <property type="match status" value="1"/>
</dbReference>
<evidence type="ECO:0000313" key="4">
    <source>
        <dbReference type="EMBL" id="SVC62555.1"/>
    </source>
</evidence>
<dbReference type="PANTHER" id="PTHR43351">
    <property type="entry name" value="L(+)-TARTRATE DEHYDRATASE SUBUNIT BETA"/>
    <property type="match status" value="1"/>
</dbReference>
<dbReference type="SUPFAM" id="SSF117457">
    <property type="entry name" value="FumA C-terminal domain-like"/>
    <property type="match status" value="1"/>
</dbReference>
<proteinExistence type="inferred from homology"/>
<dbReference type="InterPro" id="IPR036660">
    <property type="entry name" value="Fe-S_hydroAse_TtdB_cat_sf"/>
</dbReference>
<dbReference type="AlphaFoldDB" id="A0A382NQD5"/>
<evidence type="ECO:0000256" key="2">
    <source>
        <dbReference type="ARBA" id="ARBA00023239"/>
    </source>
</evidence>
<feature type="domain" description="Fe-S hydro-lyase tartrate dehydratase beta-type catalytic" evidence="3">
    <location>
        <begin position="10"/>
        <end position="192"/>
    </location>
</feature>
<feature type="non-terminal residue" evidence="4">
    <location>
        <position position="192"/>
    </location>
</feature>
<dbReference type="Pfam" id="PF05683">
    <property type="entry name" value="Fumerase_C"/>
    <property type="match status" value="1"/>
</dbReference>
<keyword evidence="2" id="KW-0456">Lyase</keyword>
<protein>
    <recommendedName>
        <fullName evidence="3">Fe-S hydro-lyase tartrate dehydratase beta-type catalytic domain-containing protein</fullName>
    </recommendedName>
</protein>
<evidence type="ECO:0000259" key="3">
    <source>
        <dbReference type="Pfam" id="PF05683"/>
    </source>
</evidence>
<organism evidence="4">
    <name type="scientific">marine metagenome</name>
    <dbReference type="NCBI Taxonomy" id="408172"/>
    <lineage>
        <taxon>unclassified sequences</taxon>
        <taxon>metagenomes</taxon>
        <taxon>ecological metagenomes</taxon>
    </lineage>
</organism>
<evidence type="ECO:0000256" key="1">
    <source>
        <dbReference type="ARBA" id="ARBA00008876"/>
    </source>
</evidence>
<dbReference type="EMBL" id="UINC01101611">
    <property type="protein sequence ID" value="SVC62555.1"/>
    <property type="molecule type" value="Genomic_DNA"/>
</dbReference>
<dbReference type="PANTHER" id="PTHR43351:SF2">
    <property type="entry name" value="L(+)-TARTRATE DEHYDRATASE SUBUNIT BETA-RELATED"/>
    <property type="match status" value="1"/>
</dbReference>
<dbReference type="GO" id="GO:0016836">
    <property type="term" value="F:hydro-lyase activity"/>
    <property type="evidence" value="ECO:0007669"/>
    <property type="project" value="InterPro"/>
</dbReference>
<accession>A0A382NQD5</accession>